<protein>
    <submittedName>
        <fullName evidence="1">Uncharacterized protein</fullName>
    </submittedName>
</protein>
<evidence type="ECO:0000313" key="2">
    <source>
        <dbReference type="Proteomes" id="UP000565286"/>
    </source>
</evidence>
<dbReference type="Proteomes" id="UP000565286">
    <property type="component" value="Unassembled WGS sequence"/>
</dbReference>
<keyword evidence="2" id="KW-1185">Reference proteome</keyword>
<name>A0A7W6G1A7_9HYPH</name>
<gene>
    <name evidence="1" type="ORF">GGQ73_001222</name>
</gene>
<sequence>MILIEQDLPGANSEHFAKCLNLPPMDYLQFGISPLSLESQ</sequence>
<proteinExistence type="predicted"/>
<evidence type="ECO:0000313" key="1">
    <source>
        <dbReference type="EMBL" id="MBB3945289.1"/>
    </source>
</evidence>
<dbReference type="AlphaFoldDB" id="A0A7W6G1A7"/>
<organism evidence="1 2">
    <name type="scientific">Rhizobium skierniewicense</name>
    <dbReference type="NCBI Taxonomy" id="984260"/>
    <lineage>
        <taxon>Bacteria</taxon>
        <taxon>Pseudomonadati</taxon>
        <taxon>Pseudomonadota</taxon>
        <taxon>Alphaproteobacteria</taxon>
        <taxon>Hyphomicrobiales</taxon>
        <taxon>Rhizobiaceae</taxon>
        <taxon>Rhizobium/Agrobacterium group</taxon>
        <taxon>Rhizobium</taxon>
    </lineage>
</organism>
<accession>A0A7W6G1A7</accession>
<reference evidence="1 2" key="1">
    <citation type="submission" date="2020-08" db="EMBL/GenBank/DDBJ databases">
        <title>Genomic Encyclopedia of Type Strains, Phase IV (KMG-IV): sequencing the most valuable type-strain genomes for metagenomic binning, comparative biology and taxonomic classification.</title>
        <authorList>
            <person name="Goeker M."/>
        </authorList>
    </citation>
    <scope>NUCLEOTIDE SEQUENCE [LARGE SCALE GENOMIC DNA]</scope>
    <source>
        <strain evidence="1 2">DSM 26438</strain>
    </source>
</reference>
<comment type="caution">
    <text evidence="1">The sequence shown here is derived from an EMBL/GenBank/DDBJ whole genome shotgun (WGS) entry which is preliminary data.</text>
</comment>
<dbReference type="EMBL" id="JACIDV010000003">
    <property type="protein sequence ID" value="MBB3945289.1"/>
    <property type="molecule type" value="Genomic_DNA"/>
</dbReference>